<dbReference type="InterPro" id="IPR003121">
    <property type="entry name" value="SWIB_MDM2_domain"/>
</dbReference>
<protein>
    <submittedName>
        <fullName evidence="5">3-oxo-Delta(4,5)-steroid 5-beta-reductase</fullName>
    </submittedName>
</protein>
<reference evidence="5" key="2">
    <citation type="journal article" date="2024" name="Plant">
        <title>Genomic evolution and insights into agronomic trait innovations of Sesamum species.</title>
        <authorList>
            <person name="Miao H."/>
            <person name="Wang L."/>
            <person name="Qu L."/>
            <person name="Liu H."/>
            <person name="Sun Y."/>
            <person name="Le M."/>
            <person name="Wang Q."/>
            <person name="Wei S."/>
            <person name="Zheng Y."/>
            <person name="Lin W."/>
            <person name="Duan Y."/>
            <person name="Cao H."/>
            <person name="Xiong S."/>
            <person name="Wang X."/>
            <person name="Wei L."/>
            <person name="Li C."/>
            <person name="Ma Q."/>
            <person name="Ju M."/>
            <person name="Zhao R."/>
            <person name="Li G."/>
            <person name="Mu C."/>
            <person name="Tian Q."/>
            <person name="Mei H."/>
            <person name="Zhang T."/>
            <person name="Gao T."/>
            <person name="Zhang H."/>
        </authorList>
    </citation>
    <scope>NUCLEOTIDE SEQUENCE</scope>
    <source>
        <strain evidence="5">KEN1</strain>
    </source>
</reference>
<dbReference type="Pfam" id="PF02201">
    <property type="entry name" value="SWIB"/>
    <property type="match status" value="1"/>
</dbReference>
<dbReference type="CDD" id="cd10567">
    <property type="entry name" value="SWIB-MDM2_like"/>
    <property type="match status" value="1"/>
</dbReference>
<dbReference type="InterPro" id="IPR055222">
    <property type="entry name" value="PRISE-like_Rossmann-fold"/>
</dbReference>
<accession>A0AAW2XKN4</accession>
<evidence type="ECO:0000313" key="5">
    <source>
        <dbReference type="EMBL" id="KAL0454296.1"/>
    </source>
</evidence>
<dbReference type="PANTHER" id="PTHR32487">
    <property type="entry name" value="3-OXO-DELTA(4,5)-STEROID 5-BETA-REDUCTASE"/>
    <property type="match status" value="1"/>
</dbReference>
<evidence type="ECO:0000256" key="3">
    <source>
        <dbReference type="SAM" id="MobiDB-lite"/>
    </source>
</evidence>
<dbReference type="GO" id="GO:0016628">
    <property type="term" value="F:oxidoreductase activity, acting on the CH-CH group of donors, NAD or NADP as acceptor"/>
    <property type="evidence" value="ECO:0007669"/>
    <property type="project" value="UniProtKB-ARBA"/>
</dbReference>
<comment type="caution">
    <text evidence="5">The sequence shown here is derived from an EMBL/GenBank/DDBJ whole genome shotgun (WGS) entry which is preliminary data.</text>
</comment>
<dbReference type="SUPFAM" id="SSF47592">
    <property type="entry name" value="SWIB/MDM2 domain"/>
    <property type="match status" value="1"/>
</dbReference>
<reference evidence="5" key="1">
    <citation type="submission" date="2020-06" db="EMBL/GenBank/DDBJ databases">
        <authorList>
            <person name="Li T."/>
            <person name="Hu X."/>
            <person name="Zhang T."/>
            <person name="Song X."/>
            <person name="Zhang H."/>
            <person name="Dai N."/>
            <person name="Sheng W."/>
            <person name="Hou X."/>
            <person name="Wei L."/>
        </authorList>
    </citation>
    <scope>NUCLEOTIDE SEQUENCE</scope>
    <source>
        <strain evidence="5">KEN1</strain>
        <tissue evidence="5">Leaf</tissue>
    </source>
</reference>
<feature type="domain" description="DM2" evidence="4">
    <location>
        <begin position="57"/>
        <end position="136"/>
    </location>
</feature>
<feature type="region of interest" description="Disordered" evidence="3">
    <location>
        <begin position="185"/>
        <end position="224"/>
    </location>
</feature>
<dbReference type="InterPro" id="IPR036885">
    <property type="entry name" value="SWIB_MDM2_dom_sf"/>
</dbReference>
<dbReference type="InterPro" id="IPR036291">
    <property type="entry name" value="NAD(P)-bd_dom_sf"/>
</dbReference>
<evidence type="ECO:0000256" key="1">
    <source>
        <dbReference type="ARBA" id="ARBA00022857"/>
    </source>
</evidence>
<dbReference type="CDD" id="cd08948">
    <property type="entry name" value="5beta-POR_like_SDR_a"/>
    <property type="match status" value="1"/>
</dbReference>
<dbReference type="EMBL" id="JACGWN010000003">
    <property type="protein sequence ID" value="KAL0454296.1"/>
    <property type="molecule type" value="Genomic_DNA"/>
</dbReference>
<gene>
    <name evidence="5" type="ORF">Slati_0768800</name>
</gene>
<dbReference type="GO" id="GO:0006720">
    <property type="term" value="P:isoprenoid metabolic process"/>
    <property type="evidence" value="ECO:0007669"/>
    <property type="project" value="UniProtKB-ARBA"/>
</dbReference>
<dbReference type="InterPro" id="IPR019835">
    <property type="entry name" value="SWIB_domain"/>
</dbReference>
<feature type="compositionally biased region" description="Basic and acidic residues" evidence="3">
    <location>
        <begin position="195"/>
        <end position="214"/>
    </location>
</feature>
<dbReference type="PROSITE" id="PS51925">
    <property type="entry name" value="SWIB_MDM2"/>
    <property type="match status" value="1"/>
</dbReference>
<dbReference type="Gene3D" id="1.10.245.10">
    <property type="entry name" value="SWIB/MDM2 domain"/>
    <property type="match status" value="1"/>
</dbReference>
<proteinExistence type="predicted"/>
<dbReference type="Gene3D" id="3.40.50.720">
    <property type="entry name" value="NAD(P)-binding Rossmann-like Domain"/>
    <property type="match status" value="1"/>
</dbReference>
<keyword evidence="2" id="KW-0560">Oxidoreductase</keyword>
<dbReference type="SMART" id="SM00151">
    <property type="entry name" value="SWIB"/>
    <property type="match status" value="1"/>
</dbReference>
<dbReference type="Pfam" id="PF22917">
    <property type="entry name" value="PRISE"/>
    <property type="match status" value="1"/>
</dbReference>
<name>A0AAW2XKN4_9LAMI</name>
<evidence type="ECO:0000259" key="4">
    <source>
        <dbReference type="PROSITE" id="PS51925"/>
    </source>
</evidence>
<evidence type="ECO:0000256" key="2">
    <source>
        <dbReference type="ARBA" id="ARBA00023002"/>
    </source>
</evidence>
<keyword evidence="1" id="KW-0521">NADP</keyword>
<dbReference type="PANTHER" id="PTHR32487:SF0">
    <property type="entry name" value="3-OXO-DELTA(4,5)-STEROID 5-BETA-REDUCTASE"/>
    <property type="match status" value="1"/>
</dbReference>
<dbReference type="FunFam" id="3.40.50.720:FF:000808">
    <property type="entry name" value="Iridoid synthase"/>
    <property type="match status" value="1"/>
</dbReference>
<sequence length="543" mass="62767">MALSLGVCSSLFAGGAVPFSKPPSVPVKLLPVNMRSVRITAAVSKPATETNKREPRGIMKPRRVSPEMQAFLGGVSEIPRTQALKEIWAYIKQHNLQDPADKKVIICDEKLKKIFGGRDRVGFLEIAGLLNPHFLKRISLPAEYGDKILFPKLKNELVVGRSYRRCKEKNRRRWDRHNLPERSPDHRSYWNRWEQPGRDPPPRRHPRRPMEGLRRRPPPRPNWNDDNRVNYIRCDISDPDDTRAKLSALTDITHLFYVTWANKPTEAENCRVNGKMLKNVLDAVIPNCPRLKHICLQTGRKHYMGPFESYGKIETHDPPYTEDLPRLNYMNFYYTLEDILFEEVKKKEGLTWSVHRPGNIFGFSPYSMMNLMVTLCVYAAICKHEGKVLRFPGCKAAWEGYSDCSDADLIAEHQIWAAVDPFAKNEVFNVSNGDVFKWKHFWKVLAEQFGVECGKYEEGQTLTLQELMKDKGPVWDEIVKEKELMQTKLEDVGIWWFGDVILGNECFLDTMNKSKEHGFLGFRNSKNSFVSWIDKVKAYKIVP</sequence>
<organism evidence="5">
    <name type="scientific">Sesamum latifolium</name>
    <dbReference type="NCBI Taxonomy" id="2727402"/>
    <lineage>
        <taxon>Eukaryota</taxon>
        <taxon>Viridiplantae</taxon>
        <taxon>Streptophyta</taxon>
        <taxon>Embryophyta</taxon>
        <taxon>Tracheophyta</taxon>
        <taxon>Spermatophyta</taxon>
        <taxon>Magnoliopsida</taxon>
        <taxon>eudicotyledons</taxon>
        <taxon>Gunneridae</taxon>
        <taxon>Pentapetalae</taxon>
        <taxon>asterids</taxon>
        <taxon>lamiids</taxon>
        <taxon>Lamiales</taxon>
        <taxon>Pedaliaceae</taxon>
        <taxon>Sesamum</taxon>
    </lineage>
</organism>
<dbReference type="SUPFAM" id="SSF51735">
    <property type="entry name" value="NAD(P)-binding Rossmann-fold domains"/>
    <property type="match status" value="1"/>
</dbReference>
<dbReference type="AlphaFoldDB" id="A0AAW2XKN4"/>